<dbReference type="GO" id="GO:0006261">
    <property type="term" value="P:DNA-templated DNA replication"/>
    <property type="evidence" value="ECO:0007669"/>
    <property type="project" value="UniProtKB-UniRule"/>
</dbReference>
<evidence type="ECO:0000256" key="17">
    <source>
        <dbReference type="RuleBase" id="RU004460"/>
    </source>
</evidence>
<dbReference type="InterPro" id="IPR020045">
    <property type="entry name" value="DNA_polI_H3TH"/>
</dbReference>
<keyword evidence="6 17" id="KW-0548">Nucleotidyltransferase</keyword>
<sequence length="880" mass="99833">MDKLYLIDGSSIAYRAFYALPLLTHSSGTPINAVYGFSLMLLKLLEEEKPTHLLVAFDASAKTFRHADYEEYKSTRMKTPDELSGQFPIIKDLLDAFSIPYYEVENYEADDIIGTLSRKAEEASLKTRIVTGDKDLLQLVSERVEALLTRKGITEMDVYTVDAIRDKYGLKPEQIVDLKGLMGDSSDNIPGIPGVGEKTALKLLQQFGSVENVLDNADSISGKKLQERVRDHADQARLSKKLATIFRDMSIDIALADLKYDGYDRERLAKFFKKWEFKTLQERIMGDDVTERTKAKDILVDTIAHASVLNEWIDSASAPVALYVEMEPGPYVNADVIGFGLSDGTRHAYVPFKTVKESRTFQSWLQDDARAKVGYDIKKAMVALKKYGIQVNGFVFDVMLASYLLNPTESDHALSEIAKQQLQYPLPHDDEVYGKGAKRKQLEGQELAEHLARKTEAMRLLHQRLDEQLETYGMKDLYYRLELPLAKILAGMEADGVKVDRGRLQALGKEFEERLQKLTEEIYSLAGTEFNINSPKQLGHILFDKLNLPVMKKTKTGYSTSADVLEKLEPQHEIVGKILLFRQIGKLQSTYVEGLLKMIQQETGKIHTIFQQTVAATGRLSSTDPNLQNIPIRLEEGRRIREVFVPSESGWKILAADYSQIELRVLAHFAQDETLLEAFRENMDIHTRTAMDVFGVDKDRVTPLMRRQAKAVNFGIVYGISDYGLSQNLNISRKEAATFIERYFRSFPGVKRYMDDIVKQAREHGYVTTLLHRRRYLPDINSKNFNRRSFAERTAMNTPIQGTAADIIKLAMVKLAERLSREGFKTRMLLQVHDELIFEVPPNEVEALKAVVTDVMENAVELSVPLKVDVSTGDTWYDAK</sequence>
<proteinExistence type="inferred from homology"/>
<dbReference type="GO" id="GO:0003677">
    <property type="term" value="F:DNA binding"/>
    <property type="evidence" value="ECO:0007669"/>
    <property type="project" value="UniProtKB-UniRule"/>
</dbReference>
<dbReference type="SMART" id="SM00482">
    <property type="entry name" value="POLAc"/>
    <property type="match status" value="1"/>
</dbReference>
<evidence type="ECO:0000259" key="20">
    <source>
        <dbReference type="SMART" id="SM00482"/>
    </source>
</evidence>
<dbReference type="InterPro" id="IPR008918">
    <property type="entry name" value="HhH2"/>
</dbReference>
<keyword evidence="10" id="KW-0378">Hydrolase</keyword>
<dbReference type="Proteomes" id="UP000188603">
    <property type="component" value="Chromosome"/>
</dbReference>
<dbReference type="Pfam" id="PF02739">
    <property type="entry name" value="5_3_exonuc_N"/>
    <property type="match status" value="1"/>
</dbReference>
<reference evidence="21 22" key="1">
    <citation type="journal article" date="2015" name="Int. J. Syst. Evol. Microbiol.">
        <title>Novibacillus thermophilus gen. nov., sp. nov., a Gram-staining-negative and moderately thermophilic member of the family Thermoactinomycetaceae.</title>
        <authorList>
            <person name="Yang G."/>
            <person name="Chen J."/>
            <person name="Zhou S."/>
        </authorList>
    </citation>
    <scope>NUCLEOTIDE SEQUENCE [LARGE SCALE GENOMIC DNA]</scope>
    <source>
        <strain evidence="21 22">SG-1</strain>
    </source>
</reference>
<comment type="similarity">
    <text evidence="1 17">Belongs to the DNA polymerase type-A family.</text>
</comment>
<dbReference type="CDD" id="cd08637">
    <property type="entry name" value="DNA_pol_A_pol_I_C"/>
    <property type="match status" value="1"/>
</dbReference>
<dbReference type="CDD" id="cd09898">
    <property type="entry name" value="H3TH_53EXO"/>
    <property type="match status" value="1"/>
</dbReference>
<evidence type="ECO:0000256" key="4">
    <source>
        <dbReference type="ARBA" id="ARBA00020311"/>
    </source>
</evidence>
<dbReference type="PANTHER" id="PTHR10133:SF27">
    <property type="entry name" value="DNA POLYMERASE NU"/>
    <property type="match status" value="1"/>
</dbReference>
<comment type="subunit">
    <text evidence="2 17">Single-chain monomer with multiple functions.</text>
</comment>
<name>A0A1U9K4C6_9BACL</name>
<dbReference type="Pfam" id="PF22619">
    <property type="entry name" value="DNA_polI_exo1"/>
    <property type="match status" value="1"/>
</dbReference>
<dbReference type="InterPro" id="IPR029060">
    <property type="entry name" value="PIN-like_dom_sf"/>
</dbReference>
<keyword evidence="7 17" id="KW-0235">DNA replication</keyword>
<dbReference type="InterPro" id="IPR054690">
    <property type="entry name" value="DNA_polI_exonuclease"/>
</dbReference>
<dbReference type="Pfam" id="PF00476">
    <property type="entry name" value="DNA_pol_A"/>
    <property type="match status" value="1"/>
</dbReference>
<dbReference type="GO" id="GO:0003887">
    <property type="term" value="F:DNA-directed DNA polymerase activity"/>
    <property type="evidence" value="ECO:0007669"/>
    <property type="project" value="UniProtKB-UniRule"/>
</dbReference>
<evidence type="ECO:0000256" key="5">
    <source>
        <dbReference type="ARBA" id="ARBA00022679"/>
    </source>
</evidence>
<feature type="domain" description="3'-5' exonuclease" evidence="18">
    <location>
        <begin position="300"/>
        <end position="470"/>
    </location>
</feature>
<dbReference type="GO" id="GO:0006302">
    <property type="term" value="P:double-strand break repair"/>
    <property type="evidence" value="ECO:0007669"/>
    <property type="project" value="TreeGrafter"/>
</dbReference>
<evidence type="ECO:0000256" key="8">
    <source>
        <dbReference type="ARBA" id="ARBA00022722"/>
    </source>
</evidence>
<dbReference type="InterPro" id="IPR019760">
    <property type="entry name" value="DNA-dir_DNA_pol_A_CS"/>
</dbReference>
<dbReference type="Gene3D" id="3.30.420.10">
    <property type="entry name" value="Ribonuclease H-like superfamily/Ribonuclease H"/>
    <property type="match status" value="1"/>
</dbReference>
<keyword evidence="5 17" id="KW-0808">Transferase</keyword>
<dbReference type="SUPFAM" id="SSF53098">
    <property type="entry name" value="Ribonuclease H-like"/>
    <property type="match status" value="1"/>
</dbReference>
<dbReference type="InterPro" id="IPR020046">
    <property type="entry name" value="5-3_exonucl_a-hlix_arch_N"/>
</dbReference>
<dbReference type="Gene3D" id="1.10.150.20">
    <property type="entry name" value="5' to 3' exonuclease, C-terminal subdomain"/>
    <property type="match status" value="2"/>
</dbReference>
<evidence type="ECO:0000256" key="7">
    <source>
        <dbReference type="ARBA" id="ARBA00022705"/>
    </source>
</evidence>
<organism evidence="21 22">
    <name type="scientific">Novibacillus thermophilus</name>
    <dbReference type="NCBI Taxonomy" id="1471761"/>
    <lineage>
        <taxon>Bacteria</taxon>
        <taxon>Bacillati</taxon>
        <taxon>Bacillota</taxon>
        <taxon>Bacilli</taxon>
        <taxon>Bacillales</taxon>
        <taxon>Thermoactinomycetaceae</taxon>
        <taxon>Novibacillus</taxon>
    </lineage>
</organism>
<keyword evidence="9 17" id="KW-0227">DNA damage</keyword>
<dbReference type="FunFam" id="1.20.1060.10:FF:000001">
    <property type="entry name" value="DNA polymerase I"/>
    <property type="match status" value="1"/>
</dbReference>
<dbReference type="NCBIfam" id="NF004397">
    <property type="entry name" value="PRK05755.1"/>
    <property type="match status" value="1"/>
</dbReference>
<feature type="domain" description="5'-3' exonuclease" evidence="19">
    <location>
        <begin position="2"/>
        <end position="261"/>
    </location>
</feature>
<protein>
    <recommendedName>
        <fullName evidence="4 16">DNA polymerase I</fullName>
        <ecNumber evidence="3 16">2.7.7.7</ecNumber>
    </recommendedName>
</protein>
<dbReference type="OrthoDB" id="9806424at2"/>
<dbReference type="InterPro" id="IPR036279">
    <property type="entry name" value="5-3_exonuclease_C_sf"/>
</dbReference>
<dbReference type="SUPFAM" id="SSF56672">
    <property type="entry name" value="DNA/RNA polymerases"/>
    <property type="match status" value="1"/>
</dbReference>
<evidence type="ECO:0000256" key="15">
    <source>
        <dbReference type="ARBA" id="ARBA00049244"/>
    </source>
</evidence>
<evidence type="ECO:0000256" key="12">
    <source>
        <dbReference type="ARBA" id="ARBA00022932"/>
    </source>
</evidence>
<keyword evidence="22" id="KW-1185">Reference proteome</keyword>
<dbReference type="SMART" id="SM00475">
    <property type="entry name" value="53EXOc"/>
    <property type="match status" value="1"/>
</dbReference>
<dbReference type="SMART" id="SM00474">
    <property type="entry name" value="35EXOc"/>
    <property type="match status" value="1"/>
</dbReference>
<dbReference type="SUPFAM" id="SSF47807">
    <property type="entry name" value="5' to 3' exonuclease, C-terminal subdomain"/>
    <property type="match status" value="1"/>
</dbReference>
<dbReference type="FunFam" id="3.40.50.1010:FF:000001">
    <property type="entry name" value="DNA polymerase I"/>
    <property type="match status" value="1"/>
</dbReference>
<dbReference type="RefSeq" id="WP_077718703.1">
    <property type="nucleotide sequence ID" value="NZ_CP019699.1"/>
</dbReference>
<dbReference type="CDD" id="cd06140">
    <property type="entry name" value="DNA_polA_I_Bacillus_like_exo"/>
    <property type="match status" value="1"/>
</dbReference>
<keyword evidence="8" id="KW-0540">Nuclease</keyword>
<evidence type="ECO:0000256" key="13">
    <source>
        <dbReference type="ARBA" id="ARBA00023125"/>
    </source>
</evidence>
<dbReference type="InterPro" id="IPR001098">
    <property type="entry name" value="DNA-dir_DNA_pol_A_palm_dom"/>
</dbReference>
<dbReference type="GO" id="GO:0008409">
    <property type="term" value="F:5'-3' exonuclease activity"/>
    <property type="evidence" value="ECO:0007669"/>
    <property type="project" value="InterPro"/>
</dbReference>
<dbReference type="PROSITE" id="PS00447">
    <property type="entry name" value="DNA_POLYMERASE_A"/>
    <property type="match status" value="1"/>
</dbReference>
<evidence type="ECO:0000256" key="10">
    <source>
        <dbReference type="ARBA" id="ARBA00022801"/>
    </source>
</evidence>
<dbReference type="FunFam" id="1.10.150.20:FF:000003">
    <property type="entry name" value="DNA polymerase I"/>
    <property type="match status" value="1"/>
</dbReference>
<evidence type="ECO:0000256" key="14">
    <source>
        <dbReference type="ARBA" id="ARBA00023204"/>
    </source>
</evidence>
<evidence type="ECO:0000259" key="18">
    <source>
        <dbReference type="SMART" id="SM00474"/>
    </source>
</evidence>
<dbReference type="EC" id="2.7.7.7" evidence="3 16"/>
<dbReference type="CDD" id="cd09859">
    <property type="entry name" value="PIN_53EXO"/>
    <property type="match status" value="1"/>
</dbReference>
<gene>
    <name evidence="17" type="primary">polA</name>
    <name evidence="21" type="ORF">B0W44_02965</name>
</gene>
<dbReference type="Gene3D" id="1.20.1060.10">
    <property type="entry name" value="Taq DNA Polymerase, Chain T, domain 4"/>
    <property type="match status" value="1"/>
</dbReference>
<evidence type="ECO:0000256" key="6">
    <source>
        <dbReference type="ARBA" id="ARBA00022695"/>
    </source>
</evidence>
<keyword evidence="11" id="KW-0269">Exonuclease</keyword>
<evidence type="ECO:0000313" key="22">
    <source>
        <dbReference type="Proteomes" id="UP000188603"/>
    </source>
</evidence>
<evidence type="ECO:0000313" key="21">
    <source>
        <dbReference type="EMBL" id="AQS54886.1"/>
    </source>
</evidence>
<dbReference type="InterPro" id="IPR018320">
    <property type="entry name" value="DNA_polymerase_1"/>
</dbReference>
<dbReference type="FunFam" id="1.10.150.20:FF:000002">
    <property type="entry name" value="DNA polymerase I"/>
    <property type="match status" value="1"/>
</dbReference>
<evidence type="ECO:0000256" key="1">
    <source>
        <dbReference type="ARBA" id="ARBA00007705"/>
    </source>
</evidence>
<dbReference type="InterPro" id="IPR043502">
    <property type="entry name" value="DNA/RNA_pol_sf"/>
</dbReference>
<dbReference type="NCBIfam" id="TIGR00593">
    <property type="entry name" value="pola"/>
    <property type="match status" value="1"/>
</dbReference>
<dbReference type="InterPro" id="IPR002421">
    <property type="entry name" value="5-3_exonuclease"/>
</dbReference>
<keyword evidence="12 17" id="KW-0239">DNA-directed DNA polymerase</keyword>
<evidence type="ECO:0000256" key="16">
    <source>
        <dbReference type="NCBIfam" id="TIGR00593"/>
    </source>
</evidence>
<dbReference type="AlphaFoldDB" id="A0A1U9K4C6"/>
<keyword evidence="14 17" id="KW-0234">DNA repair</keyword>
<dbReference type="InterPro" id="IPR002562">
    <property type="entry name" value="3'-5'_exonuclease_dom"/>
</dbReference>
<feature type="domain" description="DNA-directed DNA polymerase family A palm" evidence="20">
    <location>
        <begin position="637"/>
        <end position="844"/>
    </location>
</feature>
<evidence type="ECO:0000256" key="9">
    <source>
        <dbReference type="ARBA" id="ARBA00022763"/>
    </source>
</evidence>
<dbReference type="Gene3D" id="3.40.50.1010">
    <property type="entry name" value="5'-nuclease"/>
    <property type="match status" value="1"/>
</dbReference>
<dbReference type="PANTHER" id="PTHR10133">
    <property type="entry name" value="DNA POLYMERASE I"/>
    <property type="match status" value="1"/>
</dbReference>
<dbReference type="InterPro" id="IPR012337">
    <property type="entry name" value="RNaseH-like_sf"/>
</dbReference>
<keyword evidence="13 17" id="KW-0238">DNA-binding</keyword>
<dbReference type="Pfam" id="PF01367">
    <property type="entry name" value="5_3_exonuc"/>
    <property type="match status" value="1"/>
</dbReference>
<dbReference type="SUPFAM" id="SSF88723">
    <property type="entry name" value="PIN domain-like"/>
    <property type="match status" value="1"/>
</dbReference>
<evidence type="ECO:0000256" key="2">
    <source>
        <dbReference type="ARBA" id="ARBA00011541"/>
    </source>
</evidence>
<dbReference type="InterPro" id="IPR002298">
    <property type="entry name" value="DNA_polymerase_A"/>
</dbReference>
<dbReference type="Gene3D" id="3.30.70.370">
    <property type="match status" value="1"/>
</dbReference>
<dbReference type="KEGG" id="ntr:B0W44_02965"/>
<dbReference type="InterPro" id="IPR036397">
    <property type="entry name" value="RNaseH_sf"/>
</dbReference>
<dbReference type="PRINTS" id="PR00868">
    <property type="entry name" value="DNAPOLI"/>
</dbReference>
<evidence type="ECO:0000256" key="3">
    <source>
        <dbReference type="ARBA" id="ARBA00012417"/>
    </source>
</evidence>
<dbReference type="GO" id="GO:0008408">
    <property type="term" value="F:3'-5' exonuclease activity"/>
    <property type="evidence" value="ECO:0007669"/>
    <property type="project" value="InterPro"/>
</dbReference>
<dbReference type="EMBL" id="CP019699">
    <property type="protein sequence ID" value="AQS54886.1"/>
    <property type="molecule type" value="Genomic_DNA"/>
</dbReference>
<dbReference type="STRING" id="1471761.B0W44_02965"/>
<evidence type="ECO:0000259" key="19">
    <source>
        <dbReference type="SMART" id="SM00475"/>
    </source>
</evidence>
<evidence type="ECO:0000256" key="11">
    <source>
        <dbReference type="ARBA" id="ARBA00022839"/>
    </source>
</evidence>
<dbReference type="SMART" id="SM00279">
    <property type="entry name" value="HhH2"/>
    <property type="match status" value="1"/>
</dbReference>
<accession>A0A1U9K4C6</accession>
<comment type="catalytic activity">
    <reaction evidence="15 17">
        <text>DNA(n) + a 2'-deoxyribonucleoside 5'-triphosphate = DNA(n+1) + diphosphate</text>
        <dbReference type="Rhea" id="RHEA:22508"/>
        <dbReference type="Rhea" id="RHEA-COMP:17339"/>
        <dbReference type="Rhea" id="RHEA-COMP:17340"/>
        <dbReference type="ChEBI" id="CHEBI:33019"/>
        <dbReference type="ChEBI" id="CHEBI:61560"/>
        <dbReference type="ChEBI" id="CHEBI:173112"/>
        <dbReference type="EC" id="2.7.7.7"/>
    </reaction>
</comment>